<keyword evidence="4 6" id="KW-0143">Chaperone</keyword>
<dbReference type="PANTHER" id="PTHR30111">
    <property type="entry name" value="33 KDA CHAPERONIN"/>
    <property type="match status" value="1"/>
</dbReference>
<keyword evidence="3 6" id="KW-1015">Disulfide bond</keyword>
<evidence type="ECO:0000256" key="5">
    <source>
        <dbReference type="ARBA" id="ARBA00023284"/>
    </source>
</evidence>
<keyword evidence="5 6" id="KW-0676">Redox-active center</keyword>
<dbReference type="InterPro" id="IPR016154">
    <property type="entry name" value="Heat_shock_Hsp33_C"/>
</dbReference>
<organism evidence="7 8">
    <name type="scientific">Thermosipho ferrireducens</name>
    <dbReference type="NCBI Taxonomy" id="2571116"/>
    <lineage>
        <taxon>Bacteria</taxon>
        <taxon>Thermotogati</taxon>
        <taxon>Thermotogota</taxon>
        <taxon>Thermotogae</taxon>
        <taxon>Thermotogales</taxon>
        <taxon>Fervidobacteriaceae</taxon>
        <taxon>Thermosipho</taxon>
    </lineage>
</organism>
<dbReference type="RefSeq" id="WP_207565915.1">
    <property type="nucleotide sequence ID" value="NZ_CP071446.1"/>
</dbReference>
<proteinExistence type="inferred from homology"/>
<evidence type="ECO:0000256" key="4">
    <source>
        <dbReference type="ARBA" id="ARBA00023186"/>
    </source>
</evidence>
<evidence type="ECO:0000256" key="3">
    <source>
        <dbReference type="ARBA" id="ARBA00023157"/>
    </source>
</evidence>
<feature type="disulfide bond" description="Redox-active" evidence="6">
    <location>
        <begin position="233"/>
        <end position="235"/>
    </location>
</feature>
<evidence type="ECO:0000256" key="6">
    <source>
        <dbReference type="HAMAP-Rule" id="MF_00117"/>
    </source>
</evidence>
<dbReference type="CDD" id="cd00498">
    <property type="entry name" value="Hsp33"/>
    <property type="match status" value="1"/>
</dbReference>
<dbReference type="SUPFAM" id="SSF64397">
    <property type="entry name" value="Hsp33 domain"/>
    <property type="match status" value="1"/>
</dbReference>
<sequence length="291" mass="32643">MTRLHYGTAYNANVRFSVINSTELVKETIRKHNLSLLPAIALGRAITGVSLVLPWLSINETWTLLIEGKGVLKKIASQVRASGRVRGYVIPKNLELPPEHKFNSLKEVIGKGTLKVIRDLGLKNPYISSVPLKTGEIAEDLAYYFTISEQIPTAISLGLSFDESGNITNSGGLIIQILNGSIDDKIVTEIEKRFTKINPITKALYENSPIEVLKYVFENNLEEVLTTEVSFSCDCTQSKAINSLKVLPEKELNFLIQKGEAEVICKWCNTKYTFKKDELRKILNEKQEEKL</sequence>
<dbReference type="PIRSF" id="PIRSF005261">
    <property type="entry name" value="Heat_shock_Hsp33"/>
    <property type="match status" value="1"/>
</dbReference>
<comment type="similarity">
    <text evidence="6">Belongs to the HSP33 family.</text>
</comment>
<dbReference type="InterPro" id="IPR016153">
    <property type="entry name" value="Heat_shock_Hsp33_N"/>
</dbReference>
<dbReference type="Gene3D" id="3.90.1280.10">
    <property type="entry name" value="HSP33 redox switch-like"/>
    <property type="match status" value="1"/>
</dbReference>
<evidence type="ECO:0000313" key="8">
    <source>
        <dbReference type="Proteomes" id="UP000671862"/>
    </source>
</evidence>
<dbReference type="EMBL" id="CP071446">
    <property type="protein sequence ID" value="QTA37190.1"/>
    <property type="molecule type" value="Genomic_DNA"/>
</dbReference>
<dbReference type="Pfam" id="PF01430">
    <property type="entry name" value="HSP33"/>
    <property type="match status" value="1"/>
</dbReference>
<evidence type="ECO:0000256" key="1">
    <source>
        <dbReference type="ARBA" id="ARBA00022490"/>
    </source>
</evidence>
<comment type="PTM">
    <text evidence="6">Under oxidizing conditions two disulfide bonds are formed involving the reactive cysteines. Under reducing conditions zinc is bound to the reactive cysteines and the protein is inactive.</text>
</comment>
<comment type="function">
    <text evidence="6">Redox regulated molecular chaperone. Protects both thermally unfolding and oxidatively damaged proteins from irreversible aggregation. Plays an important role in the bacterial defense system toward oxidative stress.</text>
</comment>
<keyword evidence="1 6" id="KW-0963">Cytoplasm</keyword>
<comment type="subcellular location">
    <subcellularLocation>
        <location evidence="6">Cytoplasm</location>
    </subcellularLocation>
</comment>
<keyword evidence="8" id="KW-1185">Reference proteome</keyword>
<dbReference type="HAMAP" id="MF_00117">
    <property type="entry name" value="HslO"/>
    <property type="match status" value="1"/>
</dbReference>
<protein>
    <recommendedName>
        <fullName evidence="6">33 kDa chaperonin</fullName>
    </recommendedName>
    <alternativeName>
        <fullName evidence="6">Heat shock protein 33 homolog</fullName>
        <shortName evidence="6">HSP33</shortName>
    </alternativeName>
</protein>
<name>A0ABX7S623_9BACT</name>
<keyword evidence="2 6" id="KW-0862">Zinc</keyword>
<dbReference type="Gene3D" id="3.55.30.10">
    <property type="entry name" value="Hsp33 domain"/>
    <property type="match status" value="1"/>
</dbReference>
<dbReference type="InterPro" id="IPR000397">
    <property type="entry name" value="Heat_shock_Hsp33"/>
</dbReference>
<gene>
    <name evidence="6" type="primary">hslO</name>
    <name evidence="7" type="ORF">JYK00_05420</name>
</gene>
<accession>A0ABX7S623</accession>
<feature type="disulfide bond" description="Redox-active" evidence="6">
    <location>
        <begin position="265"/>
        <end position="268"/>
    </location>
</feature>
<reference evidence="7 8" key="1">
    <citation type="submission" date="2021-03" db="EMBL/GenBank/DDBJ databases">
        <title>Thermosipho ferrireducens sp.nov., an anaerobic thermophilic iron-reducing bacterium isolated from a deep-sea hydrothermal sulfide deposits.</title>
        <authorList>
            <person name="Zeng X."/>
            <person name="Chen Y."/>
            <person name="Shao Z."/>
        </authorList>
    </citation>
    <scope>NUCLEOTIDE SEQUENCE [LARGE SCALE GENOMIC DNA]</scope>
    <source>
        <strain evidence="7 8">JL129W03</strain>
    </source>
</reference>
<dbReference type="Proteomes" id="UP000671862">
    <property type="component" value="Chromosome"/>
</dbReference>
<dbReference type="SUPFAM" id="SSF118352">
    <property type="entry name" value="HSP33 redox switch-like"/>
    <property type="match status" value="1"/>
</dbReference>
<evidence type="ECO:0000256" key="2">
    <source>
        <dbReference type="ARBA" id="ARBA00022833"/>
    </source>
</evidence>
<dbReference type="PANTHER" id="PTHR30111:SF1">
    <property type="entry name" value="33 KDA CHAPERONIN"/>
    <property type="match status" value="1"/>
</dbReference>
<evidence type="ECO:0000313" key="7">
    <source>
        <dbReference type="EMBL" id="QTA37190.1"/>
    </source>
</evidence>